<sequence>MIKAIYGSAKDFYDIIQGVSNVTDSITLYFTEEEVMSRYLTEDKTLMVLLKISKEYMEEYIIEKPLGIKIQLNELKKVLNKAKSKSAVINIEETDAGMKITVRDEKTGLKSSIYLKGEKITNIENVVEPKVGLTISFTCSGNIIKNVVDEASSISEQIQIEGDDNQIIFSTEESGRGYKAYLVMDKPLKGLEIQSSGKSTYGVEVLKTALKASAFSENLTVRFGNNIPMKIEAPVQSGGQLIFWIAPRLS</sequence>
<dbReference type="GeneID" id="14551330"/>
<keyword evidence="2 3" id="KW-0238">DNA-binding</keyword>
<dbReference type="NCBIfam" id="NF002218">
    <property type="entry name" value="PRK01115.1-1"/>
    <property type="match status" value="1"/>
</dbReference>
<protein>
    <recommendedName>
        <fullName evidence="3">DNA polymerase sliding clamp</fullName>
    </recommendedName>
    <alternativeName>
        <fullName evidence="3">Proliferating cell nuclear antigen homolog</fullName>
        <shortName evidence="3">PCNA</shortName>
    </alternativeName>
</protein>
<dbReference type="GO" id="GO:0006275">
    <property type="term" value="P:regulation of DNA replication"/>
    <property type="evidence" value="ECO:0007669"/>
    <property type="project" value="UniProtKB-UniRule"/>
</dbReference>
<dbReference type="InterPro" id="IPR000730">
    <property type="entry name" value="Pr_cel_nuc_antig"/>
</dbReference>
<gene>
    <name evidence="3" type="primary">pcn</name>
    <name evidence="5" type="ORF">ATY89_02325</name>
    <name evidence="6" type="ORF">ATZ20_05360</name>
</gene>
<evidence type="ECO:0000313" key="7">
    <source>
        <dbReference type="Proteomes" id="UP000060043"/>
    </source>
</evidence>
<evidence type="ECO:0000256" key="3">
    <source>
        <dbReference type="HAMAP-Rule" id="MF_00317"/>
    </source>
</evidence>
<dbReference type="PANTHER" id="PTHR11352">
    <property type="entry name" value="PROLIFERATING CELL NUCLEAR ANTIGEN"/>
    <property type="match status" value="1"/>
</dbReference>
<dbReference type="InterPro" id="IPR046938">
    <property type="entry name" value="DNA_clamp_sf"/>
</dbReference>
<dbReference type="EMBL" id="CP013695">
    <property type="protein sequence ID" value="ALU31635.1"/>
    <property type="molecule type" value="Genomic_DNA"/>
</dbReference>
<comment type="function">
    <text evidence="3">Sliding clamp subunit that acts as a moving platform for DNA processing. Responsible for tethering the catalytic subunit of DNA polymerase and other proteins to DNA during high-speed replication.</text>
</comment>
<evidence type="ECO:0000313" key="5">
    <source>
        <dbReference type="EMBL" id="ALU28910.1"/>
    </source>
</evidence>
<dbReference type="GO" id="GO:0030337">
    <property type="term" value="F:DNA polymerase processivity factor activity"/>
    <property type="evidence" value="ECO:0007669"/>
    <property type="project" value="UniProtKB-UniRule"/>
</dbReference>
<dbReference type="OMA" id="AATKFKY"/>
<dbReference type="InterPro" id="IPR022648">
    <property type="entry name" value="Pr_cel_nuc_antig_N"/>
</dbReference>
<reference evidence="7 8" key="1">
    <citation type="submission" date="2015-12" db="EMBL/GenBank/DDBJ databases">
        <title>A stable core within a dynamic pangenome in Sulfolobus acidocaldarius.</title>
        <authorList>
            <person name="Anderson R."/>
            <person name="Kouris A."/>
            <person name="Seward C."/>
            <person name="Campbell K."/>
            <person name="Whitaker R."/>
        </authorList>
    </citation>
    <scope>NUCLEOTIDE SEQUENCE [LARGE SCALE GENOMIC DNA]</scope>
    <source>
        <strain evidence="5 8">GG12-C01-09</strain>
        <strain evidence="6 7">NG05B_CO5_07</strain>
    </source>
</reference>
<dbReference type="HAMAP" id="MF_00317">
    <property type="entry name" value="DNApol_clamp_arch"/>
    <property type="match status" value="1"/>
</dbReference>
<organism evidence="5 8">
    <name type="scientific">Sulfolobus acidocaldarius</name>
    <dbReference type="NCBI Taxonomy" id="2285"/>
    <lineage>
        <taxon>Archaea</taxon>
        <taxon>Thermoproteota</taxon>
        <taxon>Thermoprotei</taxon>
        <taxon>Sulfolobales</taxon>
        <taxon>Sulfolobaceae</taxon>
        <taxon>Sulfolobus</taxon>
    </lineage>
</organism>
<comment type="subunit">
    <text evidence="3">Homotrimer. The subunits circularize to form a toroid; DNA passes through its center. Replication factor C (RFC) is required to load the toroid on the DNA.</text>
</comment>
<evidence type="ECO:0000256" key="1">
    <source>
        <dbReference type="ARBA" id="ARBA00022705"/>
    </source>
</evidence>
<dbReference type="STRING" id="1435377.SUSAZ_03695"/>
<dbReference type="PANTHER" id="PTHR11352:SF0">
    <property type="entry name" value="PROLIFERATING CELL NUCLEAR ANTIGEN"/>
    <property type="match status" value="1"/>
</dbReference>
<dbReference type="RefSeq" id="WP_011277686.1">
    <property type="nucleotide sequence ID" value="NZ_BHWZ01000001.1"/>
</dbReference>
<dbReference type="OrthoDB" id="14749at2157"/>
<dbReference type="Proteomes" id="UP000065473">
    <property type="component" value="Chromosome"/>
</dbReference>
<evidence type="ECO:0000259" key="4">
    <source>
        <dbReference type="Pfam" id="PF00705"/>
    </source>
</evidence>
<dbReference type="AlphaFoldDB" id="A0A0U3FM53"/>
<feature type="domain" description="Proliferating cell nuclear antigen PCNA N-terminal" evidence="4">
    <location>
        <begin position="4"/>
        <end position="108"/>
    </location>
</feature>
<dbReference type="SUPFAM" id="SSF55979">
    <property type="entry name" value="DNA clamp"/>
    <property type="match status" value="2"/>
</dbReference>
<evidence type="ECO:0000313" key="8">
    <source>
        <dbReference type="Proteomes" id="UP000065473"/>
    </source>
</evidence>
<dbReference type="Gene3D" id="3.70.10.10">
    <property type="match status" value="1"/>
</dbReference>
<dbReference type="Proteomes" id="UP000060043">
    <property type="component" value="Chromosome"/>
</dbReference>
<name>A0A0U3FM53_9CREN</name>
<dbReference type="PaxDb" id="1435377-SUSAZ_03695"/>
<dbReference type="CDD" id="cd00577">
    <property type="entry name" value="PCNA"/>
    <property type="match status" value="1"/>
</dbReference>
<dbReference type="EMBL" id="CP013694">
    <property type="protein sequence ID" value="ALU28910.1"/>
    <property type="molecule type" value="Genomic_DNA"/>
</dbReference>
<dbReference type="Pfam" id="PF00705">
    <property type="entry name" value="PCNA_N"/>
    <property type="match status" value="1"/>
</dbReference>
<keyword evidence="1 3" id="KW-0235">DNA replication</keyword>
<dbReference type="GO" id="GO:0006272">
    <property type="term" value="P:leading strand elongation"/>
    <property type="evidence" value="ECO:0007669"/>
    <property type="project" value="TreeGrafter"/>
</dbReference>
<evidence type="ECO:0000256" key="2">
    <source>
        <dbReference type="ARBA" id="ARBA00023125"/>
    </source>
</evidence>
<proteinExistence type="inferred from homology"/>
<comment type="similarity">
    <text evidence="3">Belongs to the PCNA family.</text>
</comment>
<evidence type="ECO:0000313" key="6">
    <source>
        <dbReference type="EMBL" id="ALU31635.1"/>
    </source>
</evidence>
<accession>A0A0U3FM53</accession>
<dbReference type="GO" id="GO:0003677">
    <property type="term" value="F:DNA binding"/>
    <property type="evidence" value="ECO:0007669"/>
    <property type="project" value="UniProtKB-UniRule"/>
</dbReference>